<evidence type="ECO:0000313" key="3">
    <source>
        <dbReference type="Proteomes" id="UP000182465"/>
    </source>
</evidence>
<dbReference type="PROSITE" id="PS00409">
    <property type="entry name" value="PROKAR_NTER_METHYL"/>
    <property type="match status" value="1"/>
</dbReference>
<organism evidence="2 3">
    <name type="scientific">Candidatus Kuenenbacteria bacterium CG1_02_38_13</name>
    <dbReference type="NCBI Taxonomy" id="1805235"/>
    <lineage>
        <taxon>Bacteria</taxon>
        <taxon>Candidatus Kueneniibacteriota</taxon>
    </lineage>
</organism>
<dbReference type="AlphaFoldDB" id="A0A1J4U8B3"/>
<evidence type="ECO:0000256" key="1">
    <source>
        <dbReference type="SAM" id="Phobius"/>
    </source>
</evidence>
<gene>
    <name evidence="2" type="ORF">AUJ29_00005</name>
</gene>
<evidence type="ECO:0008006" key="4">
    <source>
        <dbReference type="Google" id="ProtNLM"/>
    </source>
</evidence>
<proteinExistence type="predicted"/>
<dbReference type="InterPro" id="IPR012902">
    <property type="entry name" value="N_methyl_site"/>
</dbReference>
<sequence length="187" mass="20907">MKSNKNKAGFTLLEMVIAIGIFVIFFILVLGIYSYSLRAEQSSTQLSKLQKEAQLIMEILTKKIRTSKVYYDYYGGDIPVIDDYVETLALIDKNNDITVFALKDSSIAVCSYGSCVNDEDFSVIPTQSVTVSSLRFFISPTDNPFSMDAPPTAYPKITIVIDLRHTQGDDERNLLIQETVPQRLGGL</sequence>
<dbReference type="Pfam" id="PF07963">
    <property type="entry name" value="N_methyl"/>
    <property type="match status" value="1"/>
</dbReference>
<reference evidence="2 3" key="1">
    <citation type="journal article" date="2016" name="Environ. Microbiol.">
        <title>Genomic resolution of a cold subsurface aquifer community provides metabolic insights for novel microbes adapted to high CO concentrations.</title>
        <authorList>
            <person name="Probst A.J."/>
            <person name="Castelle C.J."/>
            <person name="Singh A."/>
            <person name="Brown C.T."/>
            <person name="Anantharaman K."/>
            <person name="Sharon I."/>
            <person name="Hug L.A."/>
            <person name="Burstein D."/>
            <person name="Emerson J.B."/>
            <person name="Thomas B.C."/>
            <person name="Banfield J.F."/>
        </authorList>
    </citation>
    <scope>NUCLEOTIDE SEQUENCE [LARGE SCALE GENOMIC DNA]</scope>
    <source>
        <strain evidence="2">CG1_02_38_13</strain>
    </source>
</reference>
<evidence type="ECO:0000313" key="2">
    <source>
        <dbReference type="EMBL" id="OIO18479.1"/>
    </source>
</evidence>
<keyword evidence="1" id="KW-1133">Transmembrane helix</keyword>
<protein>
    <recommendedName>
        <fullName evidence="4">Type II secretion system protein J</fullName>
    </recommendedName>
</protein>
<keyword evidence="1" id="KW-0812">Transmembrane</keyword>
<dbReference type="NCBIfam" id="TIGR02532">
    <property type="entry name" value="IV_pilin_GFxxxE"/>
    <property type="match status" value="1"/>
</dbReference>
<keyword evidence="1" id="KW-0472">Membrane</keyword>
<comment type="caution">
    <text evidence="2">The sequence shown here is derived from an EMBL/GenBank/DDBJ whole genome shotgun (WGS) entry which is preliminary data.</text>
</comment>
<feature type="transmembrane region" description="Helical" evidence="1">
    <location>
        <begin position="12"/>
        <end position="35"/>
    </location>
</feature>
<name>A0A1J4U8B3_9BACT</name>
<dbReference type="EMBL" id="MNVB01000001">
    <property type="protein sequence ID" value="OIO18479.1"/>
    <property type="molecule type" value="Genomic_DNA"/>
</dbReference>
<accession>A0A1J4U8B3</accession>
<dbReference type="Proteomes" id="UP000182465">
    <property type="component" value="Unassembled WGS sequence"/>
</dbReference>